<gene>
    <name evidence="3" type="ORF">GCM10010468_52090</name>
</gene>
<feature type="compositionally biased region" description="Low complexity" evidence="1">
    <location>
        <begin position="195"/>
        <end position="209"/>
    </location>
</feature>
<organism evidence="3 4">
    <name type="scientific">Actinocorallia longicatena</name>
    <dbReference type="NCBI Taxonomy" id="111803"/>
    <lineage>
        <taxon>Bacteria</taxon>
        <taxon>Bacillati</taxon>
        <taxon>Actinomycetota</taxon>
        <taxon>Actinomycetes</taxon>
        <taxon>Streptosporangiales</taxon>
        <taxon>Thermomonosporaceae</taxon>
        <taxon>Actinocorallia</taxon>
    </lineage>
</organism>
<feature type="compositionally biased region" description="Pro residues" evidence="1">
    <location>
        <begin position="210"/>
        <end position="220"/>
    </location>
</feature>
<dbReference type="InterPro" id="IPR054344">
    <property type="entry name" value="TY-Chap_N"/>
</dbReference>
<reference evidence="4" key="1">
    <citation type="journal article" date="2019" name="Int. J. Syst. Evol. Microbiol.">
        <title>The Global Catalogue of Microorganisms (GCM) 10K type strain sequencing project: providing services to taxonomists for standard genome sequencing and annotation.</title>
        <authorList>
            <consortium name="The Broad Institute Genomics Platform"/>
            <consortium name="The Broad Institute Genome Sequencing Center for Infectious Disease"/>
            <person name="Wu L."/>
            <person name="Ma J."/>
        </authorList>
    </citation>
    <scope>NUCLEOTIDE SEQUENCE [LARGE SCALE GENOMIC DNA]</scope>
    <source>
        <strain evidence="4">JCM 9377</strain>
    </source>
</reference>
<sequence length="460" mass="50323">MTDWNAYIPVLEEYLRRLQVGATLALFLPGDREILIGRFDGRMVATLTDKHCRDERLKLSEADQRVLEELNWFGPPPSWGLSIANPGDAHIVDLAKRCVITMIDAFHVDSPAQVTPRCRIGGGGPEGRDLDVSSLRFAPPVAEPIFGRRPSSGGRSVFDQHPPSVYPPPPAQNQPPAQPQPVRSPQAQPQPVPAQPQQAYAPPGYAQPAYQPPAYPPPAYPQGGYPSPVHHAPPPYQQPSPYPAPPVQRQPAFQPQAAPVPPGRAAVFDTSGWRAGKTEDAWVDGAGANIALKIQDFPLTETHWLDDLETARRNLAASYSQHGCLIQADPVWIGGVPGMAQVFKIPHPSRRSGLLFGASVFLAKSTRTVVLQFMDEEGPVSGVREATAMARFGSFAPAQHPYVRDLTGRLPFNRADDASLDPQFPDHPLSRARAWVRDLDRRVRLDAAFAALPDFRGTSR</sequence>
<evidence type="ECO:0000256" key="1">
    <source>
        <dbReference type="SAM" id="MobiDB-lite"/>
    </source>
</evidence>
<proteinExistence type="predicted"/>
<accession>A0ABP6QEQ9</accession>
<evidence type="ECO:0000313" key="4">
    <source>
        <dbReference type="Proteomes" id="UP001501237"/>
    </source>
</evidence>
<feature type="compositionally biased region" description="Pro residues" evidence="1">
    <location>
        <begin position="231"/>
        <end position="248"/>
    </location>
</feature>
<comment type="caution">
    <text evidence="3">The sequence shown here is derived from an EMBL/GenBank/DDBJ whole genome shotgun (WGS) entry which is preliminary data.</text>
</comment>
<dbReference type="Proteomes" id="UP001501237">
    <property type="component" value="Unassembled WGS sequence"/>
</dbReference>
<evidence type="ECO:0000313" key="3">
    <source>
        <dbReference type="EMBL" id="GAA3224795.1"/>
    </source>
</evidence>
<dbReference type="RefSeq" id="WP_344833090.1">
    <property type="nucleotide sequence ID" value="NZ_BAAAUV010000014.1"/>
</dbReference>
<name>A0ABP6QEQ9_9ACTN</name>
<feature type="region of interest" description="Disordered" evidence="1">
    <location>
        <begin position="143"/>
        <end position="264"/>
    </location>
</feature>
<feature type="compositionally biased region" description="Pro residues" evidence="1">
    <location>
        <begin position="164"/>
        <end position="179"/>
    </location>
</feature>
<protein>
    <recommendedName>
        <fullName evidence="2">TY-Chap N-terminal domain-containing protein</fullName>
    </recommendedName>
</protein>
<keyword evidence="4" id="KW-1185">Reference proteome</keyword>
<dbReference type="EMBL" id="BAAAUV010000014">
    <property type="protein sequence ID" value="GAA3224795.1"/>
    <property type="molecule type" value="Genomic_DNA"/>
</dbReference>
<dbReference type="Pfam" id="PF22552">
    <property type="entry name" value="TY-Chap3"/>
    <property type="match status" value="1"/>
</dbReference>
<feature type="domain" description="TY-Chap N-terminal" evidence="2">
    <location>
        <begin position="2"/>
        <end position="113"/>
    </location>
</feature>
<evidence type="ECO:0000259" key="2">
    <source>
        <dbReference type="Pfam" id="PF22552"/>
    </source>
</evidence>